<dbReference type="InterPro" id="IPR033714">
    <property type="entry name" value="tRNA_bind_bactPheRS"/>
</dbReference>
<dbReference type="PROSITE" id="PS50886">
    <property type="entry name" value="TRBD"/>
    <property type="match status" value="1"/>
</dbReference>
<keyword evidence="6 15" id="KW-0436">Ligase</keyword>
<dbReference type="InterPro" id="IPR012340">
    <property type="entry name" value="NA-bd_OB-fold"/>
</dbReference>
<feature type="domain" description="FDX-ACB" evidence="18">
    <location>
        <begin position="694"/>
        <end position="786"/>
    </location>
</feature>
<dbReference type="EC" id="6.1.1.20" evidence="15"/>
<evidence type="ECO:0000259" key="17">
    <source>
        <dbReference type="PROSITE" id="PS50886"/>
    </source>
</evidence>
<dbReference type="SMART" id="SM00873">
    <property type="entry name" value="B3_4"/>
    <property type="match status" value="1"/>
</dbReference>
<dbReference type="Pfam" id="PF03484">
    <property type="entry name" value="B5"/>
    <property type="match status" value="1"/>
</dbReference>
<dbReference type="GO" id="GO:0016740">
    <property type="term" value="F:transferase activity"/>
    <property type="evidence" value="ECO:0007669"/>
    <property type="project" value="UniProtKB-ARBA"/>
</dbReference>
<feature type="binding site" evidence="15">
    <location>
        <position position="459"/>
    </location>
    <ligand>
        <name>Mg(2+)</name>
        <dbReference type="ChEBI" id="CHEBI:18420"/>
        <note>shared with alpha subunit</note>
    </ligand>
</feature>
<dbReference type="CDD" id="cd02796">
    <property type="entry name" value="tRNA_bind_bactPheRS"/>
    <property type="match status" value="1"/>
</dbReference>
<feature type="binding site" evidence="15">
    <location>
        <position position="468"/>
    </location>
    <ligand>
        <name>Mg(2+)</name>
        <dbReference type="ChEBI" id="CHEBI:18420"/>
        <note>shared with alpha subunit</note>
    </ligand>
</feature>
<evidence type="ECO:0000259" key="18">
    <source>
        <dbReference type="PROSITE" id="PS51447"/>
    </source>
</evidence>
<dbReference type="SUPFAM" id="SSF54991">
    <property type="entry name" value="Anticodon-binding domain of PheRS"/>
    <property type="match status" value="1"/>
</dbReference>
<evidence type="ECO:0000259" key="19">
    <source>
        <dbReference type="PROSITE" id="PS51483"/>
    </source>
</evidence>
<dbReference type="PROSITE" id="PS51447">
    <property type="entry name" value="FDX_ACB"/>
    <property type="match status" value="1"/>
</dbReference>
<dbReference type="HAMAP" id="MF_00283">
    <property type="entry name" value="Phe_tRNA_synth_beta1"/>
    <property type="match status" value="1"/>
</dbReference>
<dbReference type="InterPro" id="IPR004532">
    <property type="entry name" value="Phe-tRNA-ligase_IIc_bsu_bact"/>
</dbReference>
<keyword evidence="12 15" id="KW-0648">Protein biosynthesis</keyword>
<dbReference type="SMART" id="SM00874">
    <property type="entry name" value="B5"/>
    <property type="match status" value="1"/>
</dbReference>
<keyword evidence="9 15" id="KW-0067">ATP-binding</keyword>
<comment type="similarity">
    <text evidence="2 15">Belongs to the phenylalanyl-tRNA synthetase beta subunit family. Type 1 subfamily.</text>
</comment>
<feature type="binding site" evidence="15">
    <location>
        <position position="469"/>
    </location>
    <ligand>
        <name>Mg(2+)</name>
        <dbReference type="ChEBI" id="CHEBI:18420"/>
        <note>shared with alpha subunit</note>
    </ligand>
</feature>
<dbReference type="SUPFAM" id="SSF55681">
    <property type="entry name" value="Class II aaRS and biotin synthetases"/>
    <property type="match status" value="1"/>
</dbReference>
<comment type="catalytic activity">
    <reaction evidence="14 15">
        <text>tRNA(Phe) + L-phenylalanine + ATP = L-phenylalanyl-tRNA(Phe) + AMP + diphosphate + H(+)</text>
        <dbReference type="Rhea" id="RHEA:19413"/>
        <dbReference type="Rhea" id="RHEA-COMP:9668"/>
        <dbReference type="Rhea" id="RHEA-COMP:9699"/>
        <dbReference type="ChEBI" id="CHEBI:15378"/>
        <dbReference type="ChEBI" id="CHEBI:30616"/>
        <dbReference type="ChEBI" id="CHEBI:33019"/>
        <dbReference type="ChEBI" id="CHEBI:58095"/>
        <dbReference type="ChEBI" id="CHEBI:78442"/>
        <dbReference type="ChEBI" id="CHEBI:78531"/>
        <dbReference type="ChEBI" id="CHEBI:456215"/>
        <dbReference type="EC" id="6.1.1.20"/>
    </reaction>
</comment>
<dbReference type="Pfam" id="PF01588">
    <property type="entry name" value="tRNA_bind"/>
    <property type="match status" value="1"/>
</dbReference>
<dbReference type="Proteomes" id="UP000178622">
    <property type="component" value="Unassembled WGS sequence"/>
</dbReference>
<sequence length="786" mass="86293">MLVSYKWLKEYVDIDVPAADLAEKMSTSGIEVEGVESRQDGLKSIVVGEVVSCEDIPETHLHLCQVNTGDAGPRQIVCGAPNVKEGIKVIVALPGARIAGNYKIKKGKMRGYESLGMICSLGELGFPDSVVPKEYADGIYIMPSDAKVGDDVFKYIGMDDEVLELSITPNRADALSMRGVAHEVAAIYDKKVNFPSIELKEDDKKTSDEIAVQVDSAKSKTYKSRIIEDVKVGPSPLWLQNLLMNIGVRPISNVVDVTNYILMYFGQPMHAFDLDTFKERKILVRDARDGEKLTTLDDVERELTSDDLVITVADKPVALAGVMGGLDTEITEKSTNVVLEAALFDGASIRKTSQKFNLRSESSARFEKGINEADVTLALDTAAAMIAELAGGKVLNGVVESNDYKPQSVDVAITLTKINSSLGTDLTIDQVVAIFDQLGFETSVDGENLVVTIPPRRWDITIEADLVEEVARIYGYDNLPSTLPNAGNTIGELTPMQKLRRDTRTVLEGAGLTEVISYALTTPEKASQFTKVSTELVSLAMPMSEERQTLRNSIIPGMLDIVNYNMARGNSDLAIYEVGNVFVKFGNEDDGRPTELPQVAMAFTGNTDFYQAKGVVETLLQDMDLRFEKETKLEDMHPGRTARVIVSGKEIGFVGQVHPAVAKVYDIPTTYVASLDLTGILENKPEQVVFTEIPKFPAVKRDLALLVNRDTENQEVLDIIYSAKVKLLKNVSIFDVYTGENVPTDKKSLAYSLTFQNPEQTLTDEEINSAINKIVKKLNEAGFEVR</sequence>
<dbReference type="InterPro" id="IPR020825">
    <property type="entry name" value="Phe-tRNA_synthase-like_B3/B4"/>
</dbReference>
<dbReference type="InterPro" id="IPR005121">
    <property type="entry name" value="Fdx_antiC-bd"/>
</dbReference>
<evidence type="ECO:0000256" key="16">
    <source>
        <dbReference type="PROSITE-ProRule" id="PRU00209"/>
    </source>
</evidence>
<dbReference type="Gene3D" id="3.30.70.380">
    <property type="entry name" value="Ferrodoxin-fold anticodon-binding domain"/>
    <property type="match status" value="1"/>
</dbReference>
<dbReference type="SUPFAM" id="SSF46955">
    <property type="entry name" value="Putative DNA-binding domain"/>
    <property type="match status" value="1"/>
</dbReference>
<dbReference type="Gene3D" id="3.30.930.10">
    <property type="entry name" value="Bira Bifunctional Protein, Domain 2"/>
    <property type="match status" value="1"/>
</dbReference>
<comment type="subcellular location">
    <subcellularLocation>
        <location evidence="1 15">Cytoplasm</location>
    </subcellularLocation>
</comment>
<evidence type="ECO:0000256" key="13">
    <source>
        <dbReference type="ARBA" id="ARBA00023146"/>
    </source>
</evidence>
<dbReference type="STRING" id="1859473.BG261_03945"/>
<comment type="cofactor">
    <cofactor evidence="15">
        <name>Mg(2+)</name>
        <dbReference type="ChEBI" id="CHEBI:18420"/>
    </cofactor>
    <text evidence="15">Binds 2 magnesium ions per tetramer.</text>
</comment>
<keyword evidence="4 15" id="KW-0963">Cytoplasm</keyword>
<proteinExistence type="inferred from homology"/>
<dbReference type="GO" id="GO:0000049">
    <property type="term" value="F:tRNA binding"/>
    <property type="evidence" value="ECO:0007669"/>
    <property type="project" value="UniProtKB-UniRule"/>
</dbReference>
<dbReference type="SUPFAM" id="SSF56037">
    <property type="entry name" value="PheT/TilS domain"/>
    <property type="match status" value="1"/>
</dbReference>
<dbReference type="PANTHER" id="PTHR10947:SF0">
    <property type="entry name" value="PHENYLALANINE--TRNA LIGASE BETA SUBUNIT"/>
    <property type="match status" value="1"/>
</dbReference>
<organism evidence="20 21">
    <name type="scientific">Floricoccus tropicus</name>
    <dbReference type="NCBI Taxonomy" id="1859473"/>
    <lineage>
        <taxon>Bacteria</taxon>
        <taxon>Bacillati</taxon>
        <taxon>Bacillota</taxon>
        <taxon>Bacilli</taxon>
        <taxon>Lactobacillales</taxon>
        <taxon>Streptococcaceae</taxon>
        <taxon>Floricoccus</taxon>
    </lineage>
</organism>
<dbReference type="InterPro" id="IPR036690">
    <property type="entry name" value="Fdx_antiC-bd_sf"/>
</dbReference>
<dbReference type="GO" id="GO:0140096">
    <property type="term" value="F:catalytic activity, acting on a protein"/>
    <property type="evidence" value="ECO:0007669"/>
    <property type="project" value="UniProtKB-ARBA"/>
</dbReference>
<dbReference type="OrthoDB" id="9805455at2"/>
<keyword evidence="10 15" id="KW-0460">Magnesium</keyword>
<dbReference type="PANTHER" id="PTHR10947">
    <property type="entry name" value="PHENYLALANYL-TRNA SYNTHETASE BETA CHAIN AND LEUCINE-RICH REPEAT-CONTAINING PROTEIN 47"/>
    <property type="match status" value="1"/>
</dbReference>
<dbReference type="GO" id="GO:0006432">
    <property type="term" value="P:phenylalanyl-tRNA aminoacylation"/>
    <property type="evidence" value="ECO:0007669"/>
    <property type="project" value="UniProtKB-UniRule"/>
</dbReference>
<dbReference type="FunFam" id="3.30.70.380:FF:000001">
    <property type="entry name" value="Phenylalanine--tRNA ligase beta subunit"/>
    <property type="match status" value="1"/>
</dbReference>
<evidence type="ECO:0000256" key="9">
    <source>
        <dbReference type="ARBA" id="ARBA00022840"/>
    </source>
</evidence>
<dbReference type="AlphaFoldDB" id="A0A1E8GLU3"/>
<dbReference type="InterPro" id="IPR041616">
    <property type="entry name" value="PheRS_beta_core"/>
</dbReference>
<dbReference type="NCBIfam" id="TIGR00472">
    <property type="entry name" value="pheT_bact"/>
    <property type="match status" value="1"/>
</dbReference>
<dbReference type="GO" id="GO:0009328">
    <property type="term" value="C:phenylalanine-tRNA ligase complex"/>
    <property type="evidence" value="ECO:0007669"/>
    <property type="project" value="TreeGrafter"/>
</dbReference>
<protein>
    <recommendedName>
        <fullName evidence="15">Phenylalanine--tRNA ligase beta subunit</fullName>
        <ecNumber evidence="15">6.1.1.20</ecNumber>
    </recommendedName>
    <alternativeName>
        <fullName evidence="15">Phenylalanyl-tRNA synthetase beta subunit</fullName>
        <shortName evidence="15">PheRS</shortName>
    </alternativeName>
</protein>
<dbReference type="InterPro" id="IPR045060">
    <property type="entry name" value="Phe-tRNA-ligase_IIc_bsu"/>
</dbReference>
<dbReference type="Pfam" id="PF17759">
    <property type="entry name" value="tRNA_synthFbeta"/>
    <property type="match status" value="1"/>
</dbReference>
<dbReference type="FunFam" id="3.50.40.10:FF:000001">
    <property type="entry name" value="Phenylalanine--tRNA ligase beta subunit"/>
    <property type="match status" value="1"/>
</dbReference>
<evidence type="ECO:0000256" key="10">
    <source>
        <dbReference type="ARBA" id="ARBA00022842"/>
    </source>
</evidence>
<reference evidence="21" key="1">
    <citation type="submission" date="2016-09" db="EMBL/GenBank/DDBJ databases">
        <title>Draft genome sequence of a novel species of the family Streptococcaceae isolated from flowers.</title>
        <authorList>
            <person name="Chuah L.-O."/>
            <person name="Yap K.-P."/>
            <person name="Thong K.L."/>
            <person name="Liong M.T."/>
            <person name="Ahmad R."/>
            <person name="Rusul G."/>
        </authorList>
    </citation>
    <scope>NUCLEOTIDE SEQUENCE [LARGE SCALE GENOMIC DNA]</scope>
    <source>
        <strain evidence="21">DF1</strain>
    </source>
</reference>
<evidence type="ECO:0000256" key="11">
    <source>
        <dbReference type="ARBA" id="ARBA00022884"/>
    </source>
</evidence>
<comment type="caution">
    <text evidence="20">The sequence shown here is derived from an EMBL/GenBank/DDBJ whole genome shotgun (WGS) entry which is preliminary data.</text>
</comment>
<dbReference type="Pfam" id="PF03483">
    <property type="entry name" value="B3_4"/>
    <property type="match status" value="1"/>
</dbReference>
<dbReference type="RefSeq" id="WP_070792279.1">
    <property type="nucleotide sequence ID" value="NZ_MKIR01000020.1"/>
</dbReference>
<dbReference type="Gene3D" id="3.50.40.10">
    <property type="entry name" value="Phenylalanyl-trna Synthetase, Chain B, domain 3"/>
    <property type="match status" value="1"/>
</dbReference>
<evidence type="ECO:0000256" key="6">
    <source>
        <dbReference type="ARBA" id="ARBA00022598"/>
    </source>
</evidence>
<dbReference type="SMART" id="SM00896">
    <property type="entry name" value="FDX-ACB"/>
    <property type="match status" value="1"/>
</dbReference>
<dbReference type="Gene3D" id="3.30.56.10">
    <property type="match status" value="2"/>
</dbReference>
<dbReference type="InterPro" id="IPR002547">
    <property type="entry name" value="tRNA-bd_dom"/>
</dbReference>
<keyword evidence="5 16" id="KW-0820">tRNA-binding</keyword>
<evidence type="ECO:0000256" key="14">
    <source>
        <dbReference type="ARBA" id="ARBA00049255"/>
    </source>
</evidence>
<dbReference type="EMBL" id="MKIR01000020">
    <property type="protein sequence ID" value="OFI49231.1"/>
    <property type="molecule type" value="Genomic_DNA"/>
</dbReference>
<dbReference type="InterPro" id="IPR009061">
    <property type="entry name" value="DNA-bd_dom_put_sf"/>
</dbReference>
<evidence type="ECO:0000313" key="20">
    <source>
        <dbReference type="EMBL" id="OFI49231.1"/>
    </source>
</evidence>
<evidence type="ECO:0000313" key="21">
    <source>
        <dbReference type="Proteomes" id="UP000178622"/>
    </source>
</evidence>
<evidence type="ECO:0000256" key="2">
    <source>
        <dbReference type="ARBA" id="ARBA00008653"/>
    </source>
</evidence>
<gene>
    <name evidence="15" type="primary">pheT</name>
    <name evidence="20" type="ORF">BG261_03945</name>
</gene>
<dbReference type="InterPro" id="IPR045864">
    <property type="entry name" value="aa-tRNA-synth_II/BPL/LPL"/>
</dbReference>
<evidence type="ECO:0000256" key="8">
    <source>
        <dbReference type="ARBA" id="ARBA00022741"/>
    </source>
</evidence>
<dbReference type="InterPro" id="IPR005146">
    <property type="entry name" value="B3/B4_tRNA-bd"/>
</dbReference>
<dbReference type="SUPFAM" id="SSF50249">
    <property type="entry name" value="Nucleic acid-binding proteins"/>
    <property type="match status" value="1"/>
</dbReference>
<comment type="subunit">
    <text evidence="3 15">Tetramer of two alpha and two beta subunits.</text>
</comment>
<evidence type="ECO:0000256" key="5">
    <source>
        <dbReference type="ARBA" id="ARBA00022555"/>
    </source>
</evidence>
<keyword evidence="7 15" id="KW-0479">Metal-binding</keyword>
<evidence type="ECO:0000256" key="15">
    <source>
        <dbReference type="HAMAP-Rule" id="MF_00283"/>
    </source>
</evidence>
<dbReference type="Gene3D" id="2.40.50.140">
    <property type="entry name" value="Nucleic acid-binding proteins"/>
    <property type="match status" value="1"/>
</dbReference>
<dbReference type="GO" id="GO:0005524">
    <property type="term" value="F:ATP binding"/>
    <property type="evidence" value="ECO:0007669"/>
    <property type="project" value="UniProtKB-UniRule"/>
</dbReference>
<name>A0A1E8GLU3_9LACT</name>
<keyword evidence="8 15" id="KW-0547">Nucleotide-binding</keyword>
<dbReference type="FunFam" id="2.40.50.140:FF:000045">
    <property type="entry name" value="Phenylalanine--tRNA ligase beta subunit"/>
    <property type="match status" value="1"/>
</dbReference>
<keyword evidence="21" id="KW-1185">Reference proteome</keyword>
<dbReference type="PROSITE" id="PS51483">
    <property type="entry name" value="B5"/>
    <property type="match status" value="1"/>
</dbReference>
<dbReference type="GO" id="GO:0004826">
    <property type="term" value="F:phenylalanine-tRNA ligase activity"/>
    <property type="evidence" value="ECO:0007669"/>
    <property type="project" value="UniProtKB-UniRule"/>
</dbReference>
<keyword evidence="11 16" id="KW-0694">RNA-binding</keyword>
<evidence type="ECO:0000256" key="4">
    <source>
        <dbReference type="ARBA" id="ARBA00022490"/>
    </source>
</evidence>
<feature type="domain" description="TRNA-binding" evidence="17">
    <location>
        <begin position="39"/>
        <end position="153"/>
    </location>
</feature>
<evidence type="ECO:0000256" key="3">
    <source>
        <dbReference type="ARBA" id="ARBA00011209"/>
    </source>
</evidence>
<evidence type="ECO:0000256" key="12">
    <source>
        <dbReference type="ARBA" id="ARBA00022917"/>
    </source>
</evidence>
<evidence type="ECO:0000256" key="7">
    <source>
        <dbReference type="ARBA" id="ARBA00022723"/>
    </source>
</evidence>
<dbReference type="FunFam" id="3.30.56.10:FF:000002">
    <property type="entry name" value="Phenylalanine--tRNA ligase beta subunit"/>
    <property type="match status" value="1"/>
</dbReference>
<dbReference type="InterPro" id="IPR005147">
    <property type="entry name" value="tRNA_synthase_B5-dom"/>
</dbReference>
<feature type="domain" description="B5" evidence="19">
    <location>
        <begin position="406"/>
        <end position="481"/>
    </location>
</feature>
<dbReference type="GO" id="GO:0000287">
    <property type="term" value="F:magnesium ion binding"/>
    <property type="evidence" value="ECO:0007669"/>
    <property type="project" value="UniProtKB-UniRule"/>
</dbReference>
<keyword evidence="13 15" id="KW-0030">Aminoacyl-tRNA synthetase</keyword>
<dbReference type="Pfam" id="PF03147">
    <property type="entry name" value="FDX-ACB"/>
    <property type="match status" value="1"/>
</dbReference>
<dbReference type="NCBIfam" id="NF045760">
    <property type="entry name" value="YtpR"/>
    <property type="match status" value="1"/>
</dbReference>
<dbReference type="CDD" id="cd00769">
    <property type="entry name" value="PheRS_beta_core"/>
    <property type="match status" value="1"/>
</dbReference>
<feature type="binding site" evidence="15">
    <location>
        <position position="465"/>
    </location>
    <ligand>
        <name>Mg(2+)</name>
        <dbReference type="ChEBI" id="CHEBI:18420"/>
        <note>shared with alpha subunit</note>
    </ligand>
</feature>
<evidence type="ECO:0000256" key="1">
    <source>
        <dbReference type="ARBA" id="ARBA00004496"/>
    </source>
</evidence>
<accession>A0A1E8GLU3</accession>